<dbReference type="SUPFAM" id="SSF109770">
    <property type="entry name" value="Nickel-containing superoxide dismutase, NiSOD"/>
    <property type="match status" value="1"/>
</dbReference>
<dbReference type="InterPro" id="IPR014123">
    <property type="entry name" value="Superoxide_dismutase_Ni-type"/>
</dbReference>
<dbReference type="EC" id="1.15.1.1" evidence="1"/>
<accession>A0A6J4LVZ2</accession>
<sequence length="141" mass="15893">MRLPSFLTPKTVVSAHCDLPCGVYDPAQARIEAQSVKAMQEKYLANEDPVFRARALKIIDDRASLAKHHLAVLWHDYFKAEHFEKYPNLHMLINTTIKQASGTGAKQKIDPAEGQKLLDGIDEIASIFWETKGKTYEKPSV</sequence>
<reference evidence="1" key="1">
    <citation type="submission" date="2020-02" db="EMBL/GenBank/DDBJ databases">
        <authorList>
            <person name="Meier V. D."/>
        </authorList>
    </citation>
    <scope>NUCLEOTIDE SEQUENCE</scope>
    <source>
        <strain evidence="1">AVDCRST_MAG07</strain>
    </source>
</reference>
<dbReference type="GO" id="GO:0016151">
    <property type="term" value="F:nickel cation binding"/>
    <property type="evidence" value="ECO:0007669"/>
    <property type="project" value="InterPro"/>
</dbReference>
<name>A0A6J4LVZ2_9ACTN</name>
<dbReference type="NCBIfam" id="TIGR02753">
    <property type="entry name" value="sodN"/>
    <property type="match status" value="1"/>
</dbReference>
<proteinExistence type="predicted"/>
<dbReference type="AlphaFoldDB" id="A0A6J4LVZ2"/>
<dbReference type="Gene3D" id="1.20.120.400">
    <property type="entry name" value="Nickel-containing superoxide dismutase"/>
    <property type="match status" value="1"/>
</dbReference>
<dbReference type="GO" id="GO:0004784">
    <property type="term" value="F:superoxide dismutase activity"/>
    <property type="evidence" value="ECO:0007669"/>
    <property type="project" value="UniProtKB-EC"/>
</dbReference>
<dbReference type="Pfam" id="PF09055">
    <property type="entry name" value="Sod_Ni"/>
    <property type="match status" value="1"/>
</dbReference>
<gene>
    <name evidence="1" type="ORF">AVDCRST_MAG07-2553</name>
</gene>
<evidence type="ECO:0000313" key="1">
    <source>
        <dbReference type="EMBL" id="CAA9343803.1"/>
    </source>
</evidence>
<organism evidence="1">
    <name type="scientific">uncultured Frankineae bacterium</name>
    <dbReference type="NCBI Taxonomy" id="437475"/>
    <lineage>
        <taxon>Bacteria</taxon>
        <taxon>Bacillati</taxon>
        <taxon>Actinomycetota</taxon>
        <taxon>Actinomycetes</taxon>
        <taxon>Frankiales</taxon>
        <taxon>environmental samples</taxon>
    </lineage>
</organism>
<keyword evidence="1" id="KW-0560">Oxidoreductase</keyword>
<dbReference type="InterPro" id="IPR036502">
    <property type="entry name" value="NiSOD_sf"/>
</dbReference>
<dbReference type="EMBL" id="CADCUB010000121">
    <property type="protein sequence ID" value="CAA9343803.1"/>
    <property type="molecule type" value="Genomic_DNA"/>
</dbReference>
<protein>
    <submittedName>
        <fullName evidence="1">Nickel-dependent superoxide dismutase</fullName>
        <ecNumber evidence="1">1.15.1.1</ecNumber>
    </submittedName>
</protein>